<evidence type="ECO:0000259" key="5">
    <source>
        <dbReference type="SMART" id="SM00903"/>
    </source>
</evidence>
<organism evidence="6 7">
    <name type="scientific">Niallia nealsonii</name>
    <dbReference type="NCBI Taxonomy" id="115979"/>
    <lineage>
        <taxon>Bacteria</taxon>
        <taxon>Bacillati</taxon>
        <taxon>Bacillota</taxon>
        <taxon>Bacilli</taxon>
        <taxon>Bacillales</taxon>
        <taxon>Bacillaceae</taxon>
        <taxon>Niallia</taxon>
    </lineage>
</organism>
<dbReference type="InterPro" id="IPR002563">
    <property type="entry name" value="Flavin_Rdtase-like_dom"/>
</dbReference>
<dbReference type="Gene3D" id="2.30.110.10">
    <property type="entry name" value="Electron Transport, Fmn-binding Protein, Chain A"/>
    <property type="match status" value="1"/>
</dbReference>
<dbReference type="Pfam" id="PF01613">
    <property type="entry name" value="Flavin_Reduct"/>
    <property type="match status" value="1"/>
</dbReference>
<dbReference type="PANTHER" id="PTHR33798:SF5">
    <property type="entry name" value="FLAVIN REDUCTASE LIKE DOMAIN-CONTAINING PROTEIN"/>
    <property type="match status" value="1"/>
</dbReference>
<sequence>MFMIDPASLSPKDVYKFLIGSILPRPIAFVTSIGEESALNGAPFSFFNIVSSDPPILSIAIQRKDHIQKDTARNISLNKDFVVHICDQENIEKINETAASLPSNQSEIEYAHMQKAESAKISTPGITEAKIRIECKLESIITITNDEGKPTCDLILGRAVCFHIQEELYKDGKIDAEQLKPVARLAGDNYSKLGEMFSIKRPN</sequence>
<proteinExistence type="inferred from homology"/>
<evidence type="ECO:0000256" key="2">
    <source>
        <dbReference type="ARBA" id="ARBA00022630"/>
    </source>
</evidence>
<accession>A0A2N0YX48</accession>
<dbReference type="AlphaFoldDB" id="A0A2N0YX48"/>
<evidence type="ECO:0000313" key="6">
    <source>
        <dbReference type="EMBL" id="PKG21828.1"/>
    </source>
</evidence>
<comment type="cofactor">
    <cofactor evidence="1">
        <name>FMN</name>
        <dbReference type="ChEBI" id="CHEBI:58210"/>
    </cofactor>
</comment>
<gene>
    <name evidence="6" type="ORF">CWS01_20425</name>
</gene>
<feature type="domain" description="Flavin reductase like" evidence="5">
    <location>
        <begin position="20"/>
        <end position="176"/>
    </location>
</feature>
<comment type="caution">
    <text evidence="6">The sequence shown here is derived from an EMBL/GenBank/DDBJ whole genome shotgun (WGS) entry which is preliminary data.</text>
</comment>
<dbReference type="GO" id="GO:0010181">
    <property type="term" value="F:FMN binding"/>
    <property type="evidence" value="ECO:0007669"/>
    <property type="project" value="InterPro"/>
</dbReference>
<dbReference type="EMBL" id="PISE01000060">
    <property type="protein sequence ID" value="PKG21828.1"/>
    <property type="molecule type" value="Genomic_DNA"/>
</dbReference>
<dbReference type="InterPro" id="IPR012349">
    <property type="entry name" value="Split_barrel_FMN-bd"/>
</dbReference>
<dbReference type="OrthoDB" id="9794638at2"/>
<evidence type="ECO:0000256" key="1">
    <source>
        <dbReference type="ARBA" id="ARBA00001917"/>
    </source>
</evidence>
<evidence type="ECO:0000313" key="7">
    <source>
        <dbReference type="Proteomes" id="UP000233375"/>
    </source>
</evidence>
<dbReference type="SMART" id="SM00903">
    <property type="entry name" value="Flavin_Reduct"/>
    <property type="match status" value="1"/>
</dbReference>
<dbReference type="RefSeq" id="WP_101179082.1">
    <property type="nucleotide sequence ID" value="NZ_PISE01000060.1"/>
</dbReference>
<keyword evidence="2" id="KW-0285">Flavoprotein</keyword>
<reference evidence="6 7" key="1">
    <citation type="journal article" date="2003" name="Int. J. Syst. Evol. Microbiol.">
        <title>Bacillus nealsonii sp. nov., isolated from a spacecraft-assembly facility, whose spores are gamma-radiation resistant.</title>
        <authorList>
            <person name="Venkateswaran K."/>
            <person name="Kempf M."/>
            <person name="Chen F."/>
            <person name="Satomi M."/>
            <person name="Nicholson W."/>
            <person name="Kern R."/>
        </authorList>
    </citation>
    <scope>NUCLEOTIDE SEQUENCE [LARGE SCALE GENOMIC DNA]</scope>
    <source>
        <strain evidence="6 7">FO-92</strain>
    </source>
</reference>
<dbReference type="SUPFAM" id="SSF50475">
    <property type="entry name" value="FMN-binding split barrel"/>
    <property type="match status" value="1"/>
</dbReference>
<comment type="similarity">
    <text evidence="4">Belongs to the flavoredoxin family.</text>
</comment>
<evidence type="ECO:0000256" key="4">
    <source>
        <dbReference type="ARBA" id="ARBA00038054"/>
    </source>
</evidence>
<dbReference type="Proteomes" id="UP000233375">
    <property type="component" value="Unassembled WGS sequence"/>
</dbReference>
<protein>
    <recommendedName>
        <fullName evidence="5">Flavin reductase like domain-containing protein</fullName>
    </recommendedName>
</protein>
<name>A0A2N0YX48_9BACI</name>
<evidence type="ECO:0000256" key="3">
    <source>
        <dbReference type="ARBA" id="ARBA00022643"/>
    </source>
</evidence>
<dbReference type="PANTHER" id="PTHR33798">
    <property type="entry name" value="FLAVOPROTEIN OXYGENASE"/>
    <property type="match status" value="1"/>
</dbReference>
<keyword evidence="3" id="KW-0288">FMN</keyword>
<dbReference type="GO" id="GO:0016646">
    <property type="term" value="F:oxidoreductase activity, acting on the CH-NH group of donors, NAD or NADP as acceptor"/>
    <property type="evidence" value="ECO:0007669"/>
    <property type="project" value="UniProtKB-ARBA"/>
</dbReference>
<keyword evidence="7" id="KW-1185">Reference proteome</keyword>